<reference evidence="1" key="2">
    <citation type="journal article" date="2022" name="Microbiol. Resour. Announc.">
        <title>Metagenome Sequencing to Explore Phylogenomics of Terrestrial Cyanobacteria.</title>
        <authorList>
            <person name="Ward R.D."/>
            <person name="Stajich J.E."/>
            <person name="Johansen J.R."/>
            <person name="Huntemann M."/>
            <person name="Clum A."/>
            <person name="Foster B."/>
            <person name="Foster B."/>
            <person name="Roux S."/>
            <person name="Palaniappan K."/>
            <person name="Varghese N."/>
            <person name="Mukherjee S."/>
            <person name="Reddy T.B.K."/>
            <person name="Daum C."/>
            <person name="Copeland A."/>
            <person name="Chen I.A."/>
            <person name="Ivanova N.N."/>
            <person name="Kyrpides N.C."/>
            <person name="Shapiro N."/>
            <person name="Eloe-Fadrosh E.A."/>
            <person name="Pietrasiak N."/>
        </authorList>
    </citation>
    <scope>NUCLEOTIDE SEQUENCE</scope>
    <source>
        <strain evidence="1">CPER-KK1</strain>
    </source>
</reference>
<organism evidence="1 2">
    <name type="scientific">Symplocastrum torsivum CPER-KK1</name>
    <dbReference type="NCBI Taxonomy" id="450513"/>
    <lineage>
        <taxon>Bacteria</taxon>
        <taxon>Bacillati</taxon>
        <taxon>Cyanobacteriota</taxon>
        <taxon>Cyanophyceae</taxon>
        <taxon>Oscillatoriophycideae</taxon>
        <taxon>Oscillatoriales</taxon>
        <taxon>Microcoleaceae</taxon>
        <taxon>Symplocastrum</taxon>
    </lineage>
</organism>
<evidence type="ECO:0000313" key="1">
    <source>
        <dbReference type="EMBL" id="MBW4544152.1"/>
    </source>
</evidence>
<protein>
    <submittedName>
        <fullName evidence="1">Uncharacterized protein</fullName>
    </submittedName>
</protein>
<comment type="caution">
    <text evidence="1">The sequence shown here is derived from an EMBL/GenBank/DDBJ whole genome shotgun (WGS) entry which is preliminary data.</text>
</comment>
<sequence length="301" mass="34312">MVVSSGRADFGFKIDFVRDTEDPARVFRAFSGLIDFCQVTDKSLIRSLDIDIEPDLLLDNIEQGSISVWLKFAFKSVNNNLSNLNLKLLSSYLVESKSCIIKFINKRDTIKSHSEVLELQDKLRPLANQTNINTLGIYTPPNDKDLLLSIDKFQLASSELQAADNLYYLTRSSNLPVNRNFSISPESRDNLLVKETIKSEQLMILKVKKPDYLGESKWEFRYDGRSIDVKITDSEWLKKFKQREVIIAPGDAVKAKVEIVVKYDFKGESISTQHTIQKVIEVIPMPPDNQLSLFKDKKLGS</sequence>
<dbReference type="AlphaFoldDB" id="A0A951U8U2"/>
<name>A0A951U8U2_9CYAN</name>
<dbReference type="EMBL" id="JAHHIF010000007">
    <property type="protein sequence ID" value="MBW4544152.1"/>
    <property type="molecule type" value="Genomic_DNA"/>
</dbReference>
<gene>
    <name evidence="1" type="ORF">KME25_06885</name>
</gene>
<proteinExistence type="predicted"/>
<dbReference type="Proteomes" id="UP000753908">
    <property type="component" value="Unassembled WGS sequence"/>
</dbReference>
<evidence type="ECO:0000313" key="2">
    <source>
        <dbReference type="Proteomes" id="UP000753908"/>
    </source>
</evidence>
<accession>A0A951U8U2</accession>
<reference evidence="1" key="1">
    <citation type="submission" date="2021-05" db="EMBL/GenBank/DDBJ databases">
        <authorList>
            <person name="Pietrasiak N."/>
            <person name="Ward R."/>
            <person name="Stajich J.E."/>
            <person name="Kurbessoian T."/>
        </authorList>
    </citation>
    <scope>NUCLEOTIDE SEQUENCE</scope>
    <source>
        <strain evidence="1">CPER-KK1</strain>
    </source>
</reference>